<evidence type="ECO:0000256" key="3">
    <source>
        <dbReference type="ARBA" id="ARBA00022989"/>
    </source>
</evidence>
<feature type="domain" description="G-protein coupled receptors family 1 profile" evidence="6">
    <location>
        <begin position="22"/>
        <end position="235"/>
    </location>
</feature>
<keyword evidence="9" id="KW-1185">Reference proteome</keyword>
<feature type="transmembrane region" description="Helical" evidence="5">
    <location>
        <begin position="178"/>
        <end position="201"/>
    </location>
</feature>
<organism evidence="8 9">
    <name type="scientific">Adineta steineri</name>
    <dbReference type="NCBI Taxonomy" id="433720"/>
    <lineage>
        <taxon>Eukaryota</taxon>
        <taxon>Metazoa</taxon>
        <taxon>Spiralia</taxon>
        <taxon>Gnathifera</taxon>
        <taxon>Rotifera</taxon>
        <taxon>Eurotatoria</taxon>
        <taxon>Bdelloidea</taxon>
        <taxon>Adinetida</taxon>
        <taxon>Adinetidae</taxon>
        <taxon>Adineta</taxon>
    </lineage>
</organism>
<feature type="transmembrane region" description="Helical" evidence="5">
    <location>
        <begin position="222"/>
        <end position="242"/>
    </location>
</feature>
<evidence type="ECO:0000259" key="6">
    <source>
        <dbReference type="PROSITE" id="PS50262"/>
    </source>
</evidence>
<comment type="caution">
    <text evidence="8">The sequence shown here is derived from an EMBL/GenBank/DDBJ whole genome shotgun (WGS) entry which is preliminary data.</text>
</comment>
<feature type="transmembrane region" description="Helical" evidence="5">
    <location>
        <begin position="123"/>
        <end position="147"/>
    </location>
</feature>
<keyword evidence="2 5" id="KW-0812">Transmembrane</keyword>
<dbReference type="EMBL" id="CAJNOI010000129">
    <property type="protein sequence ID" value="CAF1105095.1"/>
    <property type="molecule type" value="Genomic_DNA"/>
</dbReference>
<dbReference type="EMBL" id="CAJNOM010000670">
    <property type="protein sequence ID" value="CAF1537563.1"/>
    <property type="molecule type" value="Genomic_DNA"/>
</dbReference>
<evidence type="ECO:0000256" key="1">
    <source>
        <dbReference type="ARBA" id="ARBA00004370"/>
    </source>
</evidence>
<feature type="transmembrane region" description="Helical" evidence="5">
    <location>
        <begin position="43"/>
        <end position="62"/>
    </location>
</feature>
<feature type="transmembrane region" description="Helical" evidence="5">
    <location>
        <begin position="12"/>
        <end position="31"/>
    </location>
</feature>
<evidence type="ECO:0000256" key="2">
    <source>
        <dbReference type="ARBA" id="ARBA00022692"/>
    </source>
</evidence>
<dbReference type="InterPro" id="IPR017452">
    <property type="entry name" value="GPCR_Rhodpsn_7TM"/>
</dbReference>
<proteinExistence type="predicted"/>
<comment type="subcellular location">
    <subcellularLocation>
        <location evidence="1">Membrane</location>
    </subcellularLocation>
</comment>
<evidence type="ECO:0000256" key="4">
    <source>
        <dbReference type="ARBA" id="ARBA00023136"/>
    </source>
</evidence>
<dbReference type="Proteomes" id="UP000663832">
    <property type="component" value="Unassembled WGS sequence"/>
</dbReference>
<dbReference type="PROSITE" id="PS50262">
    <property type="entry name" value="G_PROTEIN_RECEP_F1_2"/>
    <property type="match status" value="1"/>
</dbReference>
<evidence type="ECO:0000256" key="5">
    <source>
        <dbReference type="SAM" id="Phobius"/>
    </source>
</evidence>
<feature type="transmembrane region" description="Helical" evidence="5">
    <location>
        <begin position="82"/>
        <end position="103"/>
    </location>
</feature>
<keyword evidence="4 5" id="KW-0472">Membrane</keyword>
<evidence type="ECO:0000313" key="9">
    <source>
        <dbReference type="Proteomes" id="UP000663832"/>
    </source>
</evidence>
<accession>A0A815VWT0</accession>
<feature type="transmembrane region" description="Helical" evidence="5">
    <location>
        <begin position="262"/>
        <end position="281"/>
    </location>
</feature>
<sequence length="327" mass="38040">MVIANTIRAWLLLVPLIPSTMVTIFNLYHLLSSRALRTALNNHIIILLLSVGLIEILTDVVWNIYFLRTNNSLSSTPTFCNIWAFISSSTFVIIYILMAWASIERHILVFHSNWFATVRSRFFFHYVPLTICIVWPIIFYSLTLLILPCDYPFYYNKRQCGRYTCIYLVNWVGLCDSIVNYIIPALVVVIFSVALLARVIYHKYQIHQRVTWRNYKKLVAQLLPISALYLCLLFPPMTLYAAYSTGLPRTVAPDYFSDGVFFWFWIILFTPFASVTSLPDLQTKCRRLFLLRRATRAIAPQTLTMNRLQTQQVGTIARNVHTRTLNK</sequence>
<dbReference type="Gene3D" id="1.20.1070.10">
    <property type="entry name" value="Rhodopsin 7-helix transmembrane proteins"/>
    <property type="match status" value="1"/>
</dbReference>
<reference evidence="8" key="1">
    <citation type="submission" date="2021-02" db="EMBL/GenBank/DDBJ databases">
        <authorList>
            <person name="Nowell W R."/>
        </authorList>
    </citation>
    <scope>NUCLEOTIDE SEQUENCE</scope>
</reference>
<dbReference type="OrthoDB" id="10382205at2759"/>
<keyword evidence="3 5" id="KW-1133">Transmembrane helix</keyword>
<dbReference type="SUPFAM" id="SSF81321">
    <property type="entry name" value="Family A G protein-coupled receptor-like"/>
    <property type="match status" value="1"/>
</dbReference>
<evidence type="ECO:0000313" key="7">
    <source>
        <dbReference type="EMBL" id="CAF1105095.1"/>
    </source>
</evidence>
<dbReference type="Proteomes" id="UP000663877">
    <property type="component" value="Unassembled WGS sequence"/>
</dbReference>
<protein>
    <recommendedName>
        <fullName evidence="6">G-protein coupled receptors family 1 profile domain-containing protein</fullName>
    </recommendedName>
</protein>
<dbReference type="AlphaFoldDB" id="A0A815VWT0"/>
<name>A0A815VWT0_9BILA</name>
<dbReference type="GO" id="GO:0016020">
    <property type="term" value="C:membrane"/>
    <property type="evidence" value="ECO:0007669"/>
    <property type="project" value="UniProtKB-SubCell"/>
</dbReference>
<gene>
    <name evidence="7" type="ORF">BJG266_LOCUS21574</name>
    <name evidence="8" type="ORF">QVE165_LOCUS46050</name>
</gene>
<evidence type="ECO:0000313" key="8">
    <source>
        <dbReference type="EMBL" id="CAF1537563.1"/>
    </source>
</evidence>